<keyword evidence="1" id="KW-0732">Signal</keyword>
<protein>
    <submittedName>
        <fullName evidence="2">Uncharacterized protein</fullName>
    </submittedName>
</protein>
<organism evidence="2 3">
    <name type="scientific">Scophthalmus maximus</name>
    <name type="common">Turbot</name>
    <name type="synonym">Psetta maxima</name>
    <dbReference type="NCBI Taxonomy" id="52904"/>
    <lineage>
        <taxon>Eukaryota</taxon>
        <taxon>Metazoa</taxon>
        <taxon>Chordata</taxon>
        <taxon>Craniata</taxon>
        <taxon>Vertebrata</taxon>
        <taxon>Euteleostomi</taxon>
        <taxon>Actinopterygii</taxon>
        <taxon>Neopterygii</taxon>
        <taxon>Teleostei</taxon>
        <taxon>Neoteleostei</taxon>
        <taxon>Acanthomorphata</taxon>
        <taxon>Carangaria</taxon>
        <taxon>Pleuronectiformes</taxon>
        <taxon>Pleuronectoidei</taxon>
        <taxon>Scophthalmidae</taxon>
        <taxon>Scophthalmus</taxon>
    </lineage>
</organism>
<name>A0A6A4S0K7_SCOMX</name>
<accession>A0A6A4S0K7</accession>
<proteinExistence type="predicted"/>
<sequence length="115" mass="12874">MTPTPTLLLLLLSSNESISTPTMTNVGEVKQMKLQGPLESRSNIFGQTSVHVRAQIQRGYDPQVCIAATFLQQCNCDLQFALHLVKKQHLQYGAVFYTRALCSFGKKPLCFSCHR</sequence>
<evidence type="ECO:0000313" key="2">
    <source>
        <dbReference type="EMBL" id="KAF0026059.1"/>
    </source>
</evidence>
<dbReference type="AlphaFoldDB" id="A0A6A4S0K7"/>
<comment type="caution">
    <text evidence="2">The sequence shown here is derived from an EMBL/GenBank/DDBJ whole genome shotgun (WGS) entry which is preliminary data.</text>
</comment>
<dbReference type="EMBL" id="VEVO01000019">
    <property type="protein sequence ID" value="KAF0026059.1"/>
    <property type="molecule type" value="Genomic_DNA"/>
</dbReference>
<evidence type="ECO:0000256" key="1">
    <source>
        <dbReference type="SAM" id="SignalP"/>
    </source>
</evidence>
<evidence type="ECO:0000313" key="3">
    <source>
        <dbReference type="Proteomes" id="UP000438429"/>
    </source>
</evidence>
<feature type="signal peptide" evidence="1">
    <location>
        <begin position="1"/>
        <end position="19"/>
    </location>
</feature>
<gene>
    <name evidence="2" type="ORF">F2P81_020796</name>
</gene>
<feature type="chain" id="PRO_5025654248" evidence="1">
    <location>
        <begin position="20"/>
        <end position="115"/>
    </location>
</feature>
<reference evidence="2 3" key="1">
    <citation type="submission" date="2019-06" db="EMBL/GenBank/DDBJ databases">
        <title>Draft genomes of female and male turbot (Scophthalmus maximus).</title>
        <authorList>
            <person name="Xu H."/>
            <person name="Xu X.-W."/>
            <person name="Shao C."/>
            <person name="Chen S."/>
        </authorList>
    </citation>
    <scope>NUCLEOTIDE SEQUENCE [LARGE SCALE GENOMIC DNA]</scope>
    <source>
        <strain evidence="2">Ysfricsl-2016a</strain>
        <tissue evidence="2">Blood</tissue>
    </source>
</reference>
<dbReference type="Proteomes" id="UP000438429">
    <property type="component" value="Unassembled WGS sequence"/>
</dbReference>